<evidence type="ECO:0000256" key="1">
    <source>
        <dbReference type="ARBA" id="ARBA00005721"/>
    </source>
</evidence>
<evidence type="ECO:0000313" key="5">
    <source>
        <dbReference type="Proteomes" id="UP000051658"/>
    </source>
</evidence>
<dbReference type="InterPro" id="IPR005531">
    <property type="entry name" value="Asp23"/>
</dbReference>
<feature type="region of interest" description="Disordered" evidence="3">
    <location>
        <begin position="131"/>
        <end position="165"/>
    </location>
</feature>
<dbReference type="PANTHER" id="PTHR34297">
    <property type="entry name" value="HYPOTHETICAL CYTOSOLIC PROTEIN-RELATED"/>
    <property type="match status" value="1"/>
</dbReference>
<accession>A0A0R2I5Z8</accession>
<comment type="similarity">
    <text evidence="1">Belongs to the asp23 family.</text>
</comment>
<feature type="compositionally biased region" description="Basic and acidic residues" evidence="3">
    <location>
        <begin position="131"/>
        <end position="140"/>
    </location>
</feature>
<evidence type="ECO:0000256" key="3">
    <source>
        <dbReference type="SAM" id="MobiDB-lite"/>
    </source>
</evidence>
<proteinExistence type="inferred from homology"/>
<keyword evidence="5" id="KW-1185">Reference proteome</keyword>
<reference evidence="4 5" key="1">
    <citation type="journal article" date="2015" name="Genome Announc.">
        <title>Expanding the biotechnology potential of lactobacilli through comparative genomics of 213 strains and associated genera.</title>
        <authorList>
            <person name="Sun Z."/>
            <person name="Harris H.M."/>
            <person name="McCann A."/>
            <person name="Guo C."/>
            <person name="Argimon S."/>
            <person name="Zhang W."/>
            <person name="Yang X."/>
            <person name="Jeffery I.B."/>
            <person name="Cooney J.C."/>
            <person name="Kagawa T.F."/>
            <person name="Liu W."/>
            <person name="Song Y."/>
            <person name="Salvetti E."/>
            <person name="Wrobel A."/>
            <person name="Rasinkangas P."/>
            <person name="Parkhill J."/>
            <person name="Rea M.C."/>
            <person name="O'Sullivan O."/>
            <person name="Ritari J."/>
            <person name="Douillard F.P."/>
            <person name="Paul Ross R."/>
            <person name="Yang R."/>
            <person name="Briner A.E."/>
            <person name="Felis G.E."/>
            <person name="de Vos W.M."/>
            <person name="Barrangou R."/>
            <person name="Klaenhammer T.R."/>
            <person name="Caufield P.W."/>
            <person name="Cui Y."/>
            <person name="Zhang H."/>
            <person name="O'Toole P.W."/>
        </authorList>
    </citation>
    <scope>NUCLEOTIDE SEQUENCE [LARGE SCALE GENOMIC DNA]</scope>
    <source>
        <strain evidence="4 5">DSM 20623</strain>
    </source>
</reference>
<comment type="caution">
    <text evidence="4">The sequence shown here is derived from an EMBL/GenBank/DDBJ whole genome shotgun (WGS) entry which is preliminary data.</text>
</comment>
<sequence length="165" mass="18045">MAEFNDNKQNNGNTPPVAPTPEHKNSLTYEDQVIKKIAGIATNEIPGILSMSGGFISDIADKFRSSGDITKGIDAEVGEKQVALDLKVIAEYGKNIPEIFQTTIDKVSRQIKDMTGLTVIEVNMHVDDVMTRKEFDEQNNKSDSQPKNAPSDGPKKPVDSTGRVQ</sequence>
<gene>
    <name evidence="4" type="ORF">IV74_GL000108</name>
</gene>
<organism evidence="4 5">
    <name type="scientific">Carnobacterium divergens DSM 20623</name>
    <dbReference type="NCBI Taxonomy" id="1449336"/>
    <lineage>
        <taxon>Bacteria</taxon>
        <taxon>Bacillati</taxon>
        <taxon>Bacillota</taxon>
        <taxon>Bacilli</taxon>
        <taxon>Lactobacillales</taxon>
        <taxon>Carnobacteriaceae</taxon>
        <taxon>Carnobacterium</taxon>
    </lineage>
</organism>
<evidence type="ECO:0000256" key="2">
    <source>
        <dbReference type="ARBA" id="ARBA00039575"/>
    </source>
</evidence>
<dbReference type="eggNOG" id="COG1302">
    <property type="taxonomic scope" value="Bacteria"/>
</dbReference>
<protein>
    <recommendedName>
        <fullName evidence="2">Stress response regulator gls24 homolog</fullName>
    </recommendedName>
</protein>
<dbReference type="AlphaFoldDB" id="A0A0R2I5Z8"/>
<dbReference type="RefSeq" id="WP_051915682.1">
    <property type="nucleotide sequence ID" value="NZ_JQBS01000007.1"/>
</dbReference>
<dbReference type="EMBL" id="JQBS01000007">
    <property type="protein sequence ID" value="KRN57130.1"/>
    <property type="molecule type" value="Genomic_DNA"/>
</dbReference>
<dbReference type="Pfam" id="PF03780">
    <property type="entry name" value="Asp23"/>
    <property type="match status" value="1"/>
</dbReference>
<name>A0A0R2I5Z8_CARDV</name>
<dbReference type="GeneID" id="89588105"/>
<dbReference type="PANTHER" id="PTHR34297:SF3">
    <property type="entry name" value="ALKALINE SHOCK PROTEIN 23"/>
    <property type="match status" value="1"/>
</dbReference>
<dbReference type="Proteomes" id="UP000051658">
    <property type="component" value="Unassembled WGS sequence"/>
</dbReference>
<dbReference type="PATRIC" id="fig|1449336.4.peg.109"/>
<feature type="region of interest" description="Disordered" evidence="3">
    <location>
        <begin position="1"/>
        <end position="26"/>
    </location>
</feature>
<evidence type="ECO:0000313" key="4">
    <source>
        <dbReference type="EMBL" id="KRN57130.1"/>
    </source>
</evidence>